<dbReference type="InterPro" id="IPR036640">
    <property type="entry name" value="ABC1_TM_sf"/>
</dbReference>
<evidence type="ECO:0000256" key="6">
    <source>
        <dbReference type="ARBA" id="ARBA00023136"/>
    </source>
</evidence>
<evidence type="ECO:0000259" key="9">
    <source>
        <dbReference type="PROSITE" id="PS50929"/>
    </source>
</evidence>
<comment type="subcellular location">
    <subcellularLocation>
        <location evidence="1">Cell membrane</location>
        <topology evidence="1">Multi-pass membrane protein</topology>
    </subcellularLocation>
</comment>
<name>A0ABQ1W7D2_9BACL</name>
<evidence type="ECO:0000256" key="1">
    <source>
        <dbReference type="ARBA" id="ARBA00004651"/>
    </source>
</evidence>
<dbReference type="Pfam" id="PF00005">
    <property type="entry name" value="ABC_tran"/>
    <property type="match status" value="1"/>
</dbReference>
<dbReference type="InterPro" id="IPR039421">
    <property type="entry name" value="Type_1_exporter"/>
</dbReference>
<evidence type="ECO:0000256" key="2">
    <source>
        <dbReference type="ARBA" id="ARBA00022692"/>
    </source>
</evidence>
<keyword evidence="5 7" id="KW-1133">Transmembrane helix</keyword>
<dbReference type="InterPro" id="IPR017871">
    <property type="entry name" value="ABC_transporter-like_CS"/>
</dbReference>
<dbReference type="InterPro" id="IPR003439">
    <property type="entry name" value="ABC_transporter-like_ATP-bd"/>
</dbReference>
<feature type="domain" description="ABC transporter" evidence="8">
    <location>
        <begin position="308"/>
        <end position="544"/>
    </location>
</feature>
<dbReference type="EMBL" id="BMIW01000050">
    <property type="protein sequence ID" value="GGG17884.1"/>
    <property type="molecule type" value="Genomic_DNA"/>
</dbReference>
<dbReference type="Gene3D" id="3.40.50.300">
    <property type="entry name" value="P-loop containing nucleotide triphosphate hydrolases"/>
    <property type="match status" value="1"/>
</dbReference>
<dbReference type="SMART" id="SM00382">
    <property type="entry name" value="AAA"/>
    <property type="match status" value="1"/>
</dbReference>
<evidence type="ECO:0000256" key="4">
    <source>
        <dbReference type="ARBA" id="ARBA00022840"/>
    </source>
</evidence>
<dbReference type="PROSITE" id="PS50893">
    <property type="entry name" value="ABC_TRANSPORTER_2"/>
    <property type="match status" value="1"/>
</dbReference>
<keyword evidence="3" id="KW-0547">Nucleotide-binding</keyword>
<evidence type="ECO:0000313" key="11">
    <source>
        <dbReference type="Proteomes" id="UP000608420"/>
    </source>
</evidence>
<dbReference type="InterPro" id="IPR003593">
    <property type="entry name" value="AAA+_ATPase"/>
</dbReference>
<dbReference type="Gene3D" id="1.20.1560.10">
    <property type="entry name" value="ABC transporter type 1, transmembrane domain"/>
    <property type="match status" value="1"/>
</dbReference>
<evidence type="ECO:0000259" key="8">
    <source>
        <dbReference type="PROSITE" id="PS50893"/>
    </source>
</evidence>
<accession>A0ABQ1W7D2</accession>
<keyword evidence="6 7" id="KW-0472">Membrane</keyword>
<proteinExistence type="predicted"/>
<evidence type="ECO:0000256" key="5">
    <source>
        <dbReference type="ARBA" id="ARBA00022989"/>
    </source>
</evidence>
<dbReference type="PANTHER" id="PTHR43394:SF1">
    <property type="entry name" value="ATP-BINDING CASSETTE SUB-FAMILY B MEMBER 10, MITOCHONDRIAL"/>
    <property type="match status" value="1"/>
</dbReference>
<sequence>MESLSEISLIYIQRIIIDTYMLGDKTEFFGQTMLLFLALILLYVTMHTLAPFYNGTLQFSLYRILCKKFMQIVFRLPIGKFYGERISNYVNYVTRDTINLSAGIADYTPKIIGILIKILAILIIILNEHRVIFMLLCLIGLLYLASVYYFSKRTKQSARSVLDSKSDILLFMEESISATRESISYNRIDYEKKKFDQLFERYFRNILTEGRVSNNQVLLSEPLVWGSKLIIIAYSGYLIMNDKLSVGSFVVIYQLSTLLLNSLNDLFQRILSTYGTVASLERLNAVMDENCNLEKNGECVIAGAITELQFKNVSFSYDENSQEWLIYNLSLQIPIGKKVAFVGASGSGKSTLLQLLAGLHKPSTGAIVADGLPITEMNEHDWSRRVSFVQQDPFIFPATIMDNITLGDPRISIEMVTEMCNSMQVFDFINDMPGKFETLIGERGITLSGGQKQRLALARAIVRDPEILILDEATSALDSDTERLVLNYLDKVRAGKTTIYSAHRLSTIENSDYIFVIRDGRIVERGTHQQLMLNKLYYHQLQFSDMYGG</sequence>
<keyword evidence="11" id="KW-1185">Reference proteome</keyword>
<dbReference type="PROSITE" id="PS00211">
    <property type="entry name" value="ABC_TRANSPORTER_1"/>
    <property type="match status" value="1"/>
</dbReference>
<evidence type="ECO:0000256" key="3">
    <source>
        <dbReference type="ARBA" id="ARBA00022741"/>
    </source>
</evidence>
<evidence type="ECO:0000313" key="10">
    <source>
        <dbReference type="EMBL" id="GGG17884.1"/>
    </source>
</evidence>
<protein>
    <submittedName>
        <fullName evidence="10">ABC transporter ATP-binding protein</fullName>
    </submittedName>
</protein>
<feature type="domain" description="ABC transmembrane type-1" evidence="9">
    <location>
        <begin position="1"/>
        <end position="275"/>
    </location>
</feature>
<dbReference type="InterPro" id="IPR027417">
    <property type="entry name" value="P-loop_NTPase"/>
</dbReference>
<keyword evidence="4 10" id="KW-0067">ATP-binding</keyword>
<evidence type="ECO:0000256" key="7">
    <source>
        <dbReference type="SAM" id="Phobius"/>
    </source>
</evidence>
<dbReference type="SUPFAM" id="SSF90123">
    <property type="entry name" value="ABC transporter transmembrane region"/>
    <property type="match status" value="1"/>
</dbReference>
<dbReference type="Pfam" id="PF00664">
    <property type="entry name" value="ABC_membrane"/>
    <property type="match status" value="1"/>
</dbReference>
<reference evidence="11" key="1">
    <citation type="journal article" date="2019" name="Int. J. Syst. Evol. Microbiol.">
        <title>The Global Catalogue of Microorganisms (GCM) 10K type strain sequencing project: providing services to taxonomists for standard genome sequencing and annotation.</title>
        <authorList>
            <consortium name="The Broad Institute Genomics Platform"/>
            <consortium name="The Broad Institute Genome Sequencing Center for Infectious Disease"/>
            <person name="Wu L."/>
            <person name="Ma J."/>
        </authorList>
    </citation>
    <scope>NUCLEOTIDE SEQUENCE [LARGE SCALE GENOMIC DNA]</scope>
    <source>
        <strain evidence="11">CGMCC 1.15420</strain>
    </source>
</reference>
<dbReference type="PANTHER" id="PTHR43394">
    <property type="entry name" value="ATP-DEPENDENT PERMEASE MDL1, MITOCHONDRIAL"/>
    <property type="match status" value="1"/>
</dbReference>
<dbReference type="PROSITE" id="PS50929">
    <property type="entry name" value="ABC_TM1F"/>
    <property type="match status" value="1"/>
</dbReference>
<comment type="caution">
    <text evidence="10">The sequence shown here is derived from an EMBL/GenBank/DDBJ whole genome shotgun (WGS) entry which is preliminary data.</text>
</comment>
<keyword evidence="2 7" id="KW-0812">Transmembrane</keyword>
<dbReference type="Proteomes" id="UP000608420">
    <property type="component" value="Unassembled WGS sequence"/>
</dbReference>
<feature type="transmembrane region" description="Helical" evidence="7">
    <location>
        <begin position="28"/>
        <end position="53"/>
    </location>
</feature>
<dbReference type="InterPro" id="IPR011527">
    <property type="entry name" value="ABC1_TM_dom"/>
</dbReference>
<organism evidence="10 11">
    <name type="scientific">Paenibacillus aceti</name>
    <dbReference type="NCBI Taxonomy" id="1820010"/>
    <lineage>
        <taxon>Bacteria</taxon>
        <taxon>Bacillati</taxon>
        <taxon>Bacillota</taxon>
        <taxon>Bacilli</taxon>
        <taxon>Bacillales</taxon>
        <taxon>Paenibacillaceae</taxon>
        <taxon>Paenibacillus</taxon>
    </lineage>
</organism>
<gene>
    <name evidence="10" type="ORF">GCM10010913_44990</name>
</gene>
<feature type="transmembrane region" description="Helical" evidence="7">
    <location>
        <begin position="132"/>
        <end position="150"/>
    </location>
</feature>
<feature type="transmembrane region" description="Helical" evidence="7">
    <location>
        <begin position="107"/>
        <end position="126"/>
    </location>
</feature>
<dbReference type="SUPFAM" id="SSF52540">
    <property type="entry name" value="P-loop containing nucleoside triphosphate hydrolases"/>
    <property type="match status" value="1"/>
</dbReference>
<dbReference type="GO" id="GO:0005524">
    <property type="term" value="F:ATP binding"/>
    <property type="evidence" value="ECO:0007669"/>
    <property type="project" value="UniProtKB-KW"/>
</dbReference>